<evidence type="ECO:0000256" key="1">
    <source>
        <dbReference type="SAM" id="MobiDB-lite"/>
    </source>
</evidence>
<reference evidence="3 4" key="1">
    <citation type="submission" date="2018-06" db="EMBL/GenBank/DDBJ databases">
        <title>Complete Genomes of Monosporascus.</title>
        <authorList>
            <person name="Robinson A.J."/>
            <person name="Natvig D.O."/>
        </authorList>
    </citation>
    <scope>NUCLEOTIDE SEQUENCE [LARGE SCALE GENOMIC DNA]</scope>
    <source>
        <strain evidence="3 4">CBS 110550</strain>
    </source>
</reference>
<dbReference type="Proteomes" id="UP000293360">
    <property type="component" value="Unassembled WGS sequence"/>
</dbReference>
<feature type="compositionally biased region" description="Basic and acidic residues" evidence="1">
    <location>
        <begin position="22"/>
        <end position="31"/>
    </location>
</feature>
<dbReference type="InterPro" id="IPR041898">
    <property type="entry name" value="MAGE_WH1"/>
</dbReference>
<feature type="compositionally biased region" description="Basic residues" evidence="1">
    <location>
        <begin position="1"/>
        <end position="11"/>
    </location>
</feature>
<feature type="region of interest" description="Disordered" evidence="1">
    <location>
        <begin position="1"/>
        <end position="54"/>
    </location>
</feature>
<keyword evidence="4" id="KW-1185">Reference proteome</keyword>
<feature type="domain" description="MAGE" evidence="2">
    <location>
        <begin position="62"/>
        <end position="244"/>
    </location>
</feature>
<protein>
    <recommendedName>
        <fullName evidence="2">MAGE domain-containing protein</fullName>
    </recommendedName>
</protein>
<comment type="caution">
    <text evidence="3">The sequence shown here is derived from an EMBL/GenBank/DDBJ whole genome shotgun (WGS) entry which is preliminary data.</text>
</comment>
<dbReference type="PANTHER" id="PTHR11736:SF14">
    <property type="entry name" value="NSE3 HOMOLOG, SMC5-SMC6 COMPLEX COMPONENT"/>
    <property type="match status" value="1"/>
</dbReference>
<sequence>MPPQTQRRRRTGNLEPDDYEDESRRRQPHDSDDSDASEGDQDDHVDMDRSAQGDDEQLVKKLVRYALAFLGNNARSFKRVFDGAQNQLRQVFGMQMSELPVKEKRTLKEKQKASARKVTSQAPQSSRQYVLISILPREFKSHAIIGPARAPSSQEEASYIGFYTMIISLIVLSGGELSDMKLKRHLGRMNANQNLPMDKTDNVLQKLVRQGYLDKVVDKSDGDEDTVTWCVGPRGKVEVPPQSIAAFATEVWGEPPDDFNKKLQKSLGLQDTPQAHAEDGRAEE</sequence>
<proteinExistence type="predicted"/>
<organism evidence="3 4">
    <name type="scientific">Monosporascus ibericus</name>
    <dbReference type="NCBI Taxonomy" id="155417"/>
    <lineage>
        <taxon>Eukaryota</taxon>
        <taxon>Fungi</taxon>
        <taxon>Dikarya</taxon>
        <taxon>Ascomycota</taxon>
        <taxon>Pezizomycotina</taxon>
        <taxon>Sordariomycetes</taxon>
        <taxon>Xylariomycetidae</taxon>
        <taxon>Xylariales</taxon>
        <taxon>Xylariales incertae sedis</taxon>
        <taxon>Monosporascus</taxon>
    </lineage>
</organism>
<dbReference type="Gene3D" id="1.10.10.1210">
    <property type="entry name" value="MAGE homology domain, winged helix WH2 motif"/>
    <property type="match status" value="1"/>
</dbReference>
<name>A0A4Q4T2H5_9PEZI</name>
<dbReference type="SMART" id="SM01373">
    <property type="entry name" value="MAGE"/>
    <property type="match status" value="1"/>
</dbReference>
<evidence type="ECO:0000313" key="3">
    <source>
        <dbReference type="EMBL" id="RYO94408.1"/>
    </source>
</evidence>
<dbReference type="InterPro" id="IPR002190">
    <property type="entry name" value="MHD_dom"/>
</dbReference>
<dbReference type="PANTHER" id="PTHR11736">
    <property type="entry name" value="MELANOMA-ASSOCIATED ANTIGEN MAGE ANTIGEN"/>
    <property type="match status" value="1"/>
</dbReference>
<feature type="region of interest" description="Disordered" evidence="1">
    <location>
        <begin position="254"/>
        <end position="284"/>
    </location>
</feature>
<dbReference type="AlphaFoldDB" id="A0A4Q4T2H5"/>
<evidence type="ECO:0000259" key="2">
    <source>
        <dbReference type="SMART" id="SM01373"/>
    </source>
</evidence>
<dbReference type="Pfam" id="PF01454">
    <property type="entry name" value="MAGE"/>
    <property type="match status" value="1"/>
</dbReference>
<feature type="compositionally biased region" description="Basic and acidic residues" evidence="1">
    <location>
        <begin position="42"/>
        <end position="52"/>
    </location>
</feature>
<dbReference type="OrthoDB" id="205198at2759"/>
<dbReference type="InterPro" id="IPR041899">
    <property type="entry name" value="MAGE_WH2"/>
</dbReference>
<accession>A0A4Q4T2H5</accession>
<evidence type="ECO:0000313" key="4">
    <source>
        <dbReference type="Proteomes" id="UP000293360"/>
    </source>
</evidence>
<dbReference type="InterPro" id="IPR037445">
    <property type="entry name" value="MAGE"/>
</dbReference>
<gene>
    <name evidence="3" type="ORF">DL764_007842</name>
</gene>
<dbReference type="GO" id="GO:0006281">
    <property type="term" value="P:DNA repair"/>
    <property type="evidence" value="ECO:0007669"/>
    <property type="project" value="TreeGrafter"/>
</dbReference>
<dbReference type="EMBL" id="QJNU01000568">
    <property type="protein sequence ID" value="RYO94408.1"/>
    <property type="molecule type" value="Genomic_DNA"/>
</dbReference>
<feature type="compositionally biased region" description="Acidic residues" evidence="1">
    <location>
        <begin position="32"/>
        <end position="41"/>
    </location>
</feature>
<dbReference type="STRING" id="155417.A0A4Q4T2H5"/>
<dbReference type="GO" id="GO:0005634">
    <property type="term" value="C:nucleus"/>
    <property type="evidence" value="ECO:0007669"/>
    <property type="project" value="TreeGrafter"/>
</dbReference>
<dbReference type="Gene3D" id="1.10.10.1200">
    <property type="entry name" value="MAGE homology domain, winged helix WH1 motif"/>
    <property type="match status" value="1"/>
</dbReference>